<dbReference type="InterPro" id="IPR003195">
    <property type="entry name" value="TFIID_TAF13"/>
</dbReference>
<evidence type="ECO:0000256" key="1">
    <source>
        <dbReference type="ARBA" id="ARBA00004123"/>
    </source>
</evidence>
<dbReference type="WBParaSite" id="SMUV_0000530801-mRNA-1">
    <property type="protein sequence ID" value="SMUV_0000530801-mRNA-1"/>
    <property type="gene ID" value="SMUV_0000530801"/>
</dbReference>
<dbReference type="STRING" id="451379.A0A0N5AL98"/>
<evidence type="ECO:0000256" key="3">
    <source>
        <dbReference type="ARBA" id="ARBA00023163"/>
    </source>
</evidence>
<dbReference type="AlphaFoldDB" id="A0A0N5AL98"/>
<name>A0A0N5AL98_9BILA</name>
<organism evidence="5 6">
    <name type="scientific">Syphacia muris</name>
    <dbReference type="NCBI Taxonomy" id="451379"/>
    <lineage>
        <taxon>Eukaryota</taxon>
        <taxon>Metazoa</taxon>
        <taxon>Ecdysozoa</taxon>
        <taxon>Nematoda</taxon>
        <taxon>Chromadorea</taxon>
        <taxon>Rhabditida</taxon>
        <taxon>Spirurina</taxon>
        <taxon>Oxyuridomorpha</taxon>
        <taxon>Oxyuroidea</taxon>
        <taxon>Oxyuridae</taxon>
        <taxon>Syphacia</taxon>
    </lineage>
</organism>
<keyword evidence="5" id="KW-1185">Reference proteome</keyword>
<dbReference type="PANTHER" id="PTHR11380:SF16">
    <property type="entry name" value="TRANSCRIPTION INITIATION PROTEIN SPT3 HOMOLOG"/>
    <property type="match status" value="1"/>
</dbReference>
<evidence type="ECO:0000256" key="4">
    <source>
        <dbReference type="ARBA" id="ARBA00023242"/>
    </source>
</evidence>
<keyword evidence="2" id="KW-0805">Transcription regulation</keyword>
<evidence type="ECO:0000313" key="6">
    <source>
        <dbReference type="WBParaSite" id="SMUV_0000530801-mRNA-1"/>
    </source>
</evidence>
<dbReference type="GO" id="GO:0006366">
    <property type="term" value="P:transcription by RNA polymerase II"/>
    <property type="evidence" value="ECO:0007669"/>
    <property type="project" value="InterPro"/>
</dbReference>
<reference evidence="6" key="1">
    <citation type="submission" date="2017-02" db="UniProtKB">
        <authorList>
            <consortium name="WormBaseParasite"/>
        </authorList>
    </citation>
    <scope>IDENTIFICATION</scope>
</reference>
<comment type="subcellular location">
    <subcellularLocation>
        <location evidence="1">Nucleus</location>
    </subcellularLocation>
</comment>
<keyword evidence="3" id="KW-0804">Transcription</keyword>
<keyword evidence="4" id="KW-0539">Nucleus</keyword>
<accession>A0A0N5AL98</accession>
<evidence type="ECO:0000256" key="2">
    <source>
        <dbReference type="ARBA" id="ARBA00023015"/>
    </source>
</evidence>
<dbReference type="Proteomes" id="UP000046393">
    <property type="component" value="Unplaced"/>
</dbReference>
<protein>
    <submittedName>
        <fullName evidence="6">Transcription initiation protein spt3</fullName>
    </submittedName>
</protein>
<sequence>MLDEDDAEIILNTFGKMMYAYGDEADPLLKCKVFVAAVVEEQVKKMLEQAKITATERKCDRIDIVDIVFLFRRHLKQLNRMFQYLQSADLARGYTRYNCFSSANDISTIAKPAVEDPEDDVILSDFGKDAQKMYVAISHWDATGEVRRFLKECPKDNVKIDRIRKMTKRTSEMDSNGYMKFSEARLYSMVSQSGKRSEREAQRFIRWMGNPKISTESLLLLSYIVSEMTCVIVEGAIIARRDEDSTHFLNETPVNCLQMRHYEQSLRKNRGYMERGSILLGYF</sequence>
<dbReference type="GO" id="GO:0005634">
    <property type="term" value="C:nucleus"/>
    <property type="evidence" value="ECO:0007669"/>
    <property type="project" value="UniProtKB-SubCell"/>
</dbReference>
<dbReference type="GO" id="GO:0003713">
    <property type="term" value="F:transcription coactivator activity"/>
    <property type="evidence" value="ECO:0007669"/>
    <property type="project" value="TreeGrafter"/>
</dbReference>
<dbReference type="PANTHER" id="PTHR11380">
    <property type="entry name" value="TRANSCRIPTION INITIATION FACTOR TFIID/SUPT3-RELATED"/>
    <property type="match status" value="1"/>
</dbReference>
<dbReference type="CDD" id="cd22926">
    <property type="entry name" value="HFD_SPT3"/>
    <property type="match status" value="1"/>
</dbReference>
<dbReference type="Pfam" id="PF02269">
    <property type="entry name" value="TFIID-18kDa"/>
    <property type="match status" value="1"/>
</dbReference>
<evidence type="ECO:0000313" key="5">
    <source>
        <dbReference type="Proteomes" id="UP000046393"/>
    </source>
</evidence>
<proteinExistence type="predicted"/>